<keyword evidence="1" id="KW-0249">Electron transport</keyword>
<feature type="domain" description="Electron transfer flavoprotein alpha/beta-subunit N-terminal" evidence="2">
    <location>
        <begin position="22"/>
        <end position="214"/>
    </location>
</feature>
<keyword evidence="4" id="KW-1185">Reference proteome</keyword>
<evidence type="ECO:0000256" key="1">
    <source>
        <dbReference type="ARBA" id="ARBA00022982"/>
    </source>
</evidence>
<keyword evidence="1" id="KW-0813">Transport</keyword>
<dbReference type="SMART" id="SM00893">
    <property type="entry name" value="ETF"/>
    <property type="match status" value="1"/>
</dbReference>
<dbReference type="PANTHER" id="PTHR21294:SF17">
    <property type="entry name" value="PROTEIN FIXA"/>
    <property type="match status" value="1"/>
</dbReference>
<dbReference type="Pfam" id="PF01012">
    <property type="entry name" value="ETF"/>
    <property type="match status" value="1"/>
</dbReference>
<dbReference type="SUPFAM" id="SSF52402">
    <property type="entry name" value="Adenine nucleotide alpha hydrolases-like"/>
    <property type="match status" value="1"/>
</dbReference>
<dbReference type="EMBL" id="FOUU01000002">
    <property type="protein sequence ID" value="SFM69127.1"/>
    <property type="molecule type" value="Genomic_DNA"/>
</dbReference>
<sequence length="264" mass="29210">MHIVVCIKQVPETQNVRIDPETNTLVRQGVASMLNPFDYFALEAALRLKDHNPEIRITAVTMGPPQAKDVLIEALSRGVDDAVLLSHRAFAGADTWATSYTLAAAIRKLGPVDLVICGKQAVDGDTAQVGPELATILDIPYATCVKGFEPLDGGHLKVVRQTDEGMAVWKLPLPALITVLKDVGNPRPRSYRATLRARRYEIPVWGPQDLNLKEDDVGLRGSFTQVIRVFSPERKGDRIILEGSIEQQVEQLYEWLKSKRIPGL</sequence>
<dbReference type="InterPro" id="IPR033948">
    <property type="entry name" value="ETF_beta_N"/>
</dbReference>
<dbReference type="RefSeq" id="WP_093394239.1">
    <property type="nucleotide sequence ID" value="NZ_FOUU01000002.1"/>
</dbReference>
<dbReference type="PANTHER" id="PTHR21294">
    <property type="entry name" value="ELECTRON TRANSFER FLAVOPROTEIN BETA-SUBUNIT"/>
    <property type="match status" value="1"/>
</dbReference>
<dbReference type="InterPro" id="IPR014730">
    <property type="entry name" value="ETF_a/b_N"/>
</dbReference>
<dbReference type="InterPro" id="IPR014729">
    <property type="entry name" value="Rossmann-like_a/b/a_fold"/>
</dbReference>
<dbReference type="Proteomes" id="UP000199611">
    <property type="component" value="Unassembled WGS sequence"/>
</dbReference>
<dbReference type="CDD" id="cd01714">
    <property type="entry name" value="ETF_beta"/>
    <property type="match status" value="1"/>
</dbReference>
<evidence type="ECO:0000313" key="4">
    <source>
        <dbReference type="Proteomes" id="UP000199611"/>
    </source>
</evidence>
<evidence type="ECO:0000259" key="2">
    <source>
        <dbReference type="SMART" id="SM00893"/>
    </source>
</evidence>
<dbReference type="GO" id="GO:0009055">
    <property type="term" value="F:electron transfer activity"/>
    <property type="evidence" value="ECO:0007669"/>
    <property type="project" value="InterPro"/>
</dbReference>
<reference evidence="3 4" key="1">
    <citation type="submission" date="2016-10" db="EMBL/GenBank/DDBJ databases">
        <authorList>
            <person name="de Groot N.N."/>
        </authorList>
    </citation>
    <scope>NUCLEOTIDE SEQUENCE [LARGE SCALE GENOMIC DNA]</scope>
    <source>
        <strain evidence="3 4">DSM 9990</strain>
    </source>
</reference>
<dbReference type="AlphaFoldDB" id="A0A1I4SXJ9"/>
<name>A0A1I4SXJ9_9BACT</name>
<accession>A0A1I4SXJ9</accession>
<gene>
    <name evidence="3" type="ORF">SAMN05660836_01218</name>
</gene>
<dbReference type="OrthoDB" id="9804960at2"/>
<proteinExistence type="predicted"/>
<dbReference type="STRING" id="39841.SAMN05660836_01218"/>
<organism evidence="3 4">
    <name type="scientific">Thermodesulforhabdus norvegica</name>
    <dbReference type="NCBI Taxonomy" id="39841"/>
    <lineage>
        <taxon>Bacteria</taxon>
        <taxon>Pseudomonadati</taxon>
        <taxon>Thermodesulfobacteriota</taxon>
        <taxon>Syntrophobacteria</taxon>
        <taxon>Syntrophobacterales</taxon>
        <taxon>Thermodesulforhabdaceae</taxon>
        <taxon>Thermodesulforhabdus</taxon>
    </lineage>
</organism>
<dbReference type="Gene3D" id="3.40.50.620">
    <property type="entry name" value="HUPs"/>
    <property type="match status" value="1"/>
</dbReference>
<evidence type="ECO:0000313" key="3">
    <source>
        <dbReference type="EMBL" id="SFM69127.1"/>
    </source>
</evidence>
<protein>
    <submittedName>
        <fullName evidence="3">Electron transfer flavoprotein beta subunit</fullName>
    </submittedName>
</protein>
<dbReference type="InterPro" id="IPR012255">
    <property type="entry name" value="ETF_b"/>
</dbReference>
<dbReference type="PIRSF" id="PIRSF000090">
    <property type="entry name" value="Beta-ETF"/>
    <property type="match status" value="1"/>
</dbReference>